<keyword evidence="2" id="KW-1185">Reference proteome</keyword>
<dbReference type="SUPFAM" id="SSF63411">
    <property type="entry name" value="LuxS/MPP-like metallohydrolase"/>
    <property type="match status" value="1"/>
</dbReference>
<evidence type="ECO:0000313" key="1">
    <source>
        <dbReference type="EMBL" id="MDY0408209.1"/>
    </source>
</evidence>
<dbReference type="Proteomes" id="UP001275315">
    <property type="component" value="Unassembled WGS sequence"/>
</dbReference>
<dbReference type="Gene3D" id="3.30.830.10">
    <property type="entry name" value="Metalloenzyme, LuxS/M16 peptidase-like"/>
    <property type="match status" value="1"/>
</dbReference>
<dbReference type="RefSeq" id="WP_320378961.1">
    <property type="nucleotide sequence ID" value="NZ_JAWDIQ010000001.1"/>
</dbReference>
<accession>A0ABU5CQY6</accession>
<gene>
    <name evidence="1" type="ORF">RWD45_06020</name>
</gene>
<sequence>MKQMKESILKQKGYRLHVVQTNKFKTIHVVAKLKAPLSRDTITYRSLLPYVLQQGPKSYPTRKALSDQLDYLYGAVLSIDGAKKGENHIISFRLELANEKFIRDESGIFKNAMALFHDMIFNPNIEDGAFIDAIVKREKDTLRQRMSAMLDDKMSYANLRLVDEMCKDELYHLHVHGYEDDLDTISGKICTIIIKPL</sequence>
<organism evidence="1 2">
    <name type="scientific">Paracerasibacillus soli</name>
    <dbReference type="NCBI Taxonomy" id="480284"/>
    <lineage>
        <taxon>Bacteria</taxon>
        <taxon>Bacillati</taxon>
        <taxon>Bacillota</taxon>
        <taxon>Bacilli</taxon>
        <taxon>Bacillales</taxon>
        <taxon>Bacillaceae</taxon>
        <taxon>Paracerasibacillus</taxon>
    </lineage>
</organism>
<dbReference type="InterPro" id="IPR011249">
    <property type="entry name" value="Metalloenz_LuxS/M16"/>
</dbReference>
<evidence type="ECO:0000313" key="2">
    <source>
        <dbReference type="Proteomes" id="UP001275315"/>
    </source>
</evidence>
<comment type="caution">
    <text evidence="1">The sequence shown here is derived from an EMBL/GenBank/DDBJ whole genome shotgun (WGS) entry which is preliminary data.</text>
</comment>
<proteinExistence type="predicted"/>
<reference evidence="1 2" key="1">
    <citation type="submission" date="2023-10" db="EMBL/GenBank/DDBJ databases">
        <title>Virgibacillus soli CC-YMP-6 genome.</title>
        <authorList>
            <person name="Miliotis G."/>
            <person name="Sengupta P."/>
            <person name="Hameed A."/>
            <person name="Chuvochina M."/>
            <person name="Mcdonagh F."/>
            <person name="Simpson A.C."/>
            <person name="Singh N.K."/>
            <person name="Rekha P.D."/>
            <person name="Raman K."/>
            <person name="Hugenholtz P."/>
            <person name="Venkateswaran K."/>
        </authorList>
    </citation>
    <scope>NUCLEOTIDE SEQUENCE [LARGE SCALE GENOMIC DNA]</scope>
    <source>
        <strain evidence="1 2">CC-YMP-6</strain>
    </source>
</reference>
<dbReference type="EMBL" id="JAWDIQ010000001">
    <property type="protein sequence ID" value="MDY0408209.1"/>
    <property type="molecule type" value="Genomic_DNA"/>
</dbReference>
<name>A0ABU5CQY6_9BACI</name>
<protein>
    <submittedName>
        <fullName evidence="1">Uncharacterized protein</fullName>
    </submittedName>
</protein>